<protein>
    <submittedName>
        <fullName evidence="1">Uncharacterized protein</fullName>
    </submittedName>
</protein>
<reference evidence="1 2" key="1">
    <citation type="journal article" date="2014" name="Genome Announc.">
        <title>Draft Genome Sequence of Lutibaculum baratangense Strain AMV1T, Isolated from a Mud Volcano in Andamans, India.</title>
        <authorList>
            <person name="Singh A."/>
            <person name="Sreenivas A."/>
            <person name="Sathyanarayana Reddy G."/>
            <person name="Pinnaka A.K."/>
            <person name="Shivaji S."/>
        </authorList>
    </citation>
    <scope>NUCLEOTIDE SEQUENCE [LARGE SCALE GENOMIC DNA]</scope>
    <source>
        <strain evidence="1 2">AMV1</strain>
    </source>
</reference>
<dbReference type="EMBL" id="AWXZ01000018">
    <property type="protein sequence ID" value="ESR25718.1"/>
    <property type="molecule type" value="Genomic_DNA"/>
</dbReference>
<gene>
    <name evidence="1" type="ORF">N177_1551</name>
</gene>
<dbReference type="PATRIC" id="fig|631454.5.peg.1532"/>
<evidence type="ECO:0000313" key="2">
    <source>
        <dbReference type="Proteomes" id="UP000017819"/>
    </source>
</evidence>
<name>V4TI88_9HYPH</name>
<organism evidence="1 2">
    <name type="scientific">Lutibaculum baratangense AMV1</name>
    <dbReference type="NCBI Taxonomy" id="631454"/>
    <lineage>
        <taxon>Bacteria</taxon>
        <taxon>Pseudomonadati</taxon>
        <taxon>Pseudomonadota</taxon>
        <taxon>Alphaproteobacteria</taxon>
        <taxon>Hyphomicrobiales</taxon>
        <taxon>Tepidamorphaceae</taxon>
        <taxon>Lutibaculum</taxon>
    </lineage>
</organism>
<keyword evidence="2" id="KW-1185">Reference proteome</keyword>
<accession>V4TI88</accession>
<dbReference type="Proteomes" id="UP000017819">
    <property type="component" value="Unassembled WGS sequence"/>
</dbReference>
<proteinExistence type="predicted"/>
<evidence type="ECO:0000313" key="1">
    <source>
        <dbReference type="EMBL" id="ESR25718.1"/>
    </source>
</evidence>
<sequence length="73" mass="7034">MTAFGEDAIGGAAEFDVASRRPFLGGLALRALVGAGRRPGREVGAVVPGAVAGVARTGGGFGITHTHTAGCGG</sequence>
<dbReference type="AlphaFoldDB" id="V4TI88"/>
<comment type="caution">
    <text evidence="1">The sequence shown here is derived from an EMBL/GenBank/DDBJ whole genome shotgun (WGS) entry which is preliminary data.</text>
</comment>